<dbReference type="Pfam" id="PF13855">
    <property type="entry name" value="LRR_8"/>
    <property type="match status" value="1"/>
</dbReference>
<reference evidence="2 3" key="1">
    <citation type="submission" date="2015-04" db="EMBL/GenBank/DDBJ databases">
        <authorList>
            <person name="Syromyatnikov M.Y."/>
            <person name="Popov V.N."/>
        </authorList>
    </citation>
    <scope>NUCLEOTIDE SEQUENCE [LARGE SCALE GENOMIC DNA]</scope>
</reference>
<organism evidence="2 3">
    <name type="scientific">Clunio marinus</name>
    <dbReference type="NCBI Taxonomy" id="568069"/>
    <lineage>
        <taxon>Eukaryota</taxon>
        <taxon>Metazoa</taxon>
        <taxon>Ecdysozoa</taxon>
        <taxon>Arthropoda</taxon>
        <taxon>Hexapoda</taxon>
        <taxon>Insecta</taxon>
        <taxon>Pterygota</taxon>
        <taxon>Neoptera</taxon>
        <taxon>Endopterygota</taxon>
        <taxon>Diptera</taxon>
        <taxon>Nematocera</taxon>
        <taxon>Chironomoidea</taxon>
        <taxon>Chironomidae</taxon>
        <taxon>Clunio</taxon>
    </lineage>
</organism>
<dbReference type="InterPro" id="IPR050328">
    <property type="entry name" value="Dev_Immune_Receptor"/>
</dbReference>
<evidence type="ECO:0000313" key="2">
    <source>
        <dbReference type="EMBL" id="CRL08249.1"/>
    </source>
</evidence>
<dbReference type="SUPFAM" id="SSF52058">
    <property type="entry name" value="L domain-like"/>
    <property type="match status" value="1"/>
</dbReference>
<dbReference type="STRING" id="568069.A0A1J1JB27"/>
<evidence type="ECO:0000313" key="3">
    <source>
        <dbReference type="Proteomes" id="UP000183832"/>
    </source>
</evidence>
<sequence length="176" mass="20240">MKHISECLVRKLEIKQENDTVTGISGTLSEVIDYDRISKFKVISSPDFKYFPMGIEKFFPNLEEIIISNTGLKTLPTEALRNFHKLRKIHVTYSQLQELEQNVFFFNGDIEEVNLSENNLTRIGVNAFKHLHKLKKLNLMNNFCINETANHSLYVSTCLAKVYAAIKSTKIVLIKS</sequence>
<dbReference type="EMBL" id="CVRI01000074">
    <property type="protein sequence ID" value="CRL08249.1"/>
    <property type="molecule type" value="Genomic_DNA"/>
</dbReference>
<protein>
    <submittedName>
        <fullName evidence="2">CLUMA_CG020885, isoform A</fullName>
    </submittedName>
</protein>
<dbReference type="Proteomes" id="UP000183832">
    <property type="component" value="Unassembled WGS sequence"/>
</dbReference>
<dbReference type="GO" id="GO:0005615">
    <property type="term" value="C:extracellular space"/>
    <property type="evidence" value="ECO:0007669"/>
    <property type="project" value="TreeGrafter"/>
</dbReference>
<dbReference type="Gene3D" id="3.80.10.10">
    <property type="entry name" value="Ribonuclease Inhibitor"/>
    <property type="match status" value="1"/>
</dbReference>
<dbReference type="InterPro" id="IPR032675">
    <property type="entry name" value="LRR_dom_sf"/>
</dbReference>
<dbReference type="AlphaFoldDB" id="A0A1J1JB27"/>
<dbReference type="GO" id="GO:0031012">
    <property type="term" value="C:extracellular matrix"/>
    <property type="evidence" value="ECO:0007669"/>
    <property type="project" value="TreeGrafter"/>
</dbReference>
<dbReference type="PANTHER" id="PTHR24373">
    <property type="entry name" value="SLIT RELATED LEUCINE-RICH REPEAT NEURONAL PROTEIN"/>
    <property type="match status" value="1"/>
</dbReference>
<evidence type="ECO:0000256" key="1">
    <source>
        <dbReference type="ARBA" id="ARBA00022729"/>
    </source>
</evidence>
<keyword evidence="1" id="KW-0732">Signal</keyword>
<name>A0A1J1JB27_9DIPT</name>
<dbReference type="InterPro" id="IPR001611">
    <property type="entry name" value="Leu-rich_rpt"/>
</dbReference>
<dbReference type="PANTHER" id="PTHR24373:SF370">
    <property type="entry name" value="FISH-LIPS, ISOFORM E"/>
    <property type="match status" value="1"/>
</dbReference>
<proteinExistence type="predicted"/>
<keyword evidence="3" id="KW-1185">Reference proteome</keyword>
<accession>A0A1J1JB27</accession>
<dbReference type="OrthoDB" id="7736698at2759"/>
<gene>
    <name evidence="2" type="ORF">CLUMA_CG020885</name>
</gene>